<name>A0AB94IAQ6_9GAMM</name>
<dbReference type="SUPFAM" id="SSF52467">
    <property type="entry name" value="DHS-like NAD/FAD-binding domain"/>
    <property type="match status" value="1"/>
</dbReference>
<dbReference type="CDD" id="cd02014">
    <property type="entry name" value="TPP_POX"/>
    <property type="match status" value="1"/>
</dbReference>
<dbReference type="GO" id="GO:0019752">
    <property type="term" value="P:carboxylic acid metabolic process"/>
    <property type="evidence" value="ECO:0007669"/>
    <property type="project" value="UniProtKB-ARBA"/>
</dbReference>
<dbReference type="PROSITE" id="PS00187">
    <property type="entry name" value="TPP_ENZYMES"/>
    <property type="match status" value="1"/>
</dbReference>
<dbReference type="InterPro" id="IPR012000">
    <property type="entry name" value="Thiamin_PyroP_enz_cen_dom"/>
</dbReference>
<dbReference type="Pfam" id="PF02776">
    <property type="entry name" value="TPP_enzyme_N"/>
    <property type="match status" value="1"/>
</dbReference>
<dbReference type="InterPro" id="IPR047212">
    <property type="entry name" value="TPP_POXB-like"/>
</dbReference>
<evidence type="ECO:0000256" key="3">
    <source>
        <dbReference type="RuleBase" id="RU362132"/>
    </source>
</evidence>
<evidence type="ECO:0000256" key="1">
    <source>
        <dbReference type="ARBA" id="ARBA00007812"/>
    </source>
</evidence>
<dbReference type="InterPro" id="IPR047211">
    <property type="entry name" value="POXB-like"/>
</dbReference>
<evidence type="ECO:0000313" key="7">
    <source>
        <dbReference type="EMBL" id="TEA26487.1"/>
    </source>
</evidence>
<dbReference type="InterPro" id="IPR012001">
    <property type="entry name" value="Thiamin_PyroP_enz_TPP-bd_dom"/>
</dbReference>
<dbReference type="InterPro" id="IPR029035">
    <property type="entry name" value="DHS-like_NAD/FAD-binding_dom"/>
</dbReference>
<dbReference type="InterPro" id="IPR000399">
    <property type="entry name" value="TPP-bd_CS"/>
</dbReference>
<dbReference type="PANTHER" id="PTHR42981">
    <property type="entry name" value="PYRUVATE DEHYDROGENASE [UBIQUINONE]"/>
    <property type="match status" value="1"/>
</dbReference>
<comment type="similarity">
    <text evidence="1 3">Belongs to the TPP enzyme family.</text>
</comment>
<dbReference type="Gene3D" id="3.40.50.1220">
    <property type="entry name" value="TPP-binding domain"/>
    <property type="match status" value="1"/>
</dbReference>
<dbReference type="Proteomes" id="UP000506160">
    <property type="component" value="Unassembled WGS sequence"/>
</dbReference>
<sequence>MAQKKVAEVLIDVLTQAGVTHCYGIVGDTLNAVTNAIYHSEIEWIHVRHEEAGALAAGAEAFITDKLTACAGSCGPGSLHFINGIYEAQRNNAPVILIASQLVSGNLGTDFPQEVDFLSLYQSIAVYCQQVNDPKDARRIFTQAAQTALTKRGVAVVILPADISQAEVNDDSHYQVWRPNPVLIPNEDELQQIVEILNESEKIGIYAGIGCQYAHDELIQLAGLLKAPIAHTSRVKDRIEYDNPYNVGLNGMFGTKAGVNMIKECDTLLLLGCGFAWSAFYPQEATIIQVDNDATKLGLRHPINLGVVGDVKATIQALLPKLTARNDTQFLDKYVELYQQMIKKLDKKAIMESPQSIHPQYLVELIDHYATNSAMFTADVGSAMVWACRHLHMNGRRRLLISLKHATMANAMPQALGLKKAFPNNQVIAIAGDGGITMLLGDLLTAIQENLPIKIFVLNNGSLNFVEQEQKSEGLVNRYTDLQNGDIAMIAQGMGFYAQSVRDAHLLEQAVQDCLNHNGAALLNVYINPNELIIPPKIGIDNVKNMALYGAKAILEGKGKQVVDMFKDNL</sequence>
<dbReference type="RefSeq" id="WP_024496689.1">
    <property type="nucleotide sequence ID" value="NZ_AWGA01000076.1"/>
</dbReference>
<dbReference type="AlphaFoldDB" id="A0AB94IAQ6"/>
<proteinExistence type="inferred from homology"/>
<dbReference type="InterPro" id="IPR011766">
    <property type="entry name" value="TPP_enzyme_TPP-bd"/>
</dbReference>
<dbReference type="Pfam" id="PF00205">
    <property type="entry name" value="TPP_enzyme_M"/>
    <property type="match status" value="1"/>
</dbReference>
<dbReference type="InterPro" id="IPR047210">
    <property type="entry name" value="TPP_PYR_POXB-like"/>
</dbReference>
<dbReference type="GO" id="GO:0000287">
    <property type="term" value="F:magnesium ion binding"/>
    <property type="evidence" value="ECO:0007669"/>
    <property type="project" value="InterPro"/>
</dbReference>
<accession>A0AB94IAQ6</accession>
<feature type="domain" description="Thiamine pyrophosphate enzyme N-terminal TPP-binding" evidence="6">
    <location>
        <begin position="5"/>
        <end position="119"/>
    </location>
</feature>
<evidence type="ECO:0000259" key="5">
    <source>
        <dbReference type="Pfam" id="PF02775"/>
    </source>
</evidence>
<evidence type="ECO:0000259" key="4">
    <source>
        <dbReference type="Pfam" id="PF00205"/>
    </source>
</evidence>
<dbReference type="GO" id="GO:0030976">
    <property type="term" value="F:thiamine pyrophosphate binding"/>
    <property type="evidence" value="ECO:0007669"/>
    <property type="project" value="InterPro"/>
</dbReference>
<feature type="domain" description="Thiamine pyrophosphate enzyme central" evidence="4">
    <location>
        <begin position="190"/>
        <end position="318"/>
    </location>
</feature>
<evidence type="ECO:0000259" key="6">
    <source>
        <dbReference type="Pfam" id="PF02776"/>
    </source>
</evidence>
<keyword evidence="8" id="KW-1185">Reference proteome</keyword>
<dbReference type="PANTHER" id="PTHR42981:SF2">
    <property type="entry name" value="PYRUVATE DEHYDROGENASE [UBIQUINONE]"/>
    <property type="match status" value="1"/>
</dbReference>
<dbReference type="InterPro" id="IPR029061">
    <property type="entry name" value="THDP-binding"/>
</dbReference>
<dbReference type="Pfam" id="PF02775">
    <property type="entry name" value="TPP_enzyme_C"/>
    <property type="match status" value="1"/>
</dbReference>
<keyword evidence="7" id="KW-0670">Pyruvate</keyword>
<gene>
    <name evidence="7" type="ORF">O970_08550</name>
</gene>
<dbReference type="Gene3D" id="3.40.50.970">
    <property type="match status" value="2"/>
</dbReference>
<feature type="domain" description="Thiamine pyrophosphate enzyme TPP-binding" evidence="5">
    <location>
        <begin position="379"/>
        <end position="525"/>
    </location>
</feature>
<evidence type="ECO:0000256" key="2">
    <source>
        <dbReference type="ARBA" id="ARBA00023052"/>
    </source>
</evidence>
<organism evidence="7 8">
    <name type="scientific">Candidatus Schmidhempelia bombi str. Bimp</name>
    <dbReference type="NCBI Taxonomy" id="1387197"/>
    <lineage>
        <taxon>Bacteria</taxon>
        <taxon>Pseudomonadati</taxon>
        <taxon>Pseudomonadota</taxon>
        <taxon>Gammaproteobacteria</taxon>
        <taxon>Orbales</taxon>
        <taxon>Orbaceae</taxon>
        <taxon>Candidatus Schmidhempelia</taxon>
    </lineage>
</organism>
<comment type="caution">
    <text evidence="7">The sequence shown here is derived from an EMBL/GenBank/DDBJ whole genome shotgun (WGS) entry which is preliminary data.</text>
</comment>
<reference evidence="7 8" key="1">
    <citation type="journal article" date="2014" name="Appl. Environ. Microbiol.">
        <title>Genomic features of a bumble bee symbiont reflect its host environment.</title>
        <authorList>
            <person name="Martinson V.G."/>
            <person name="Magoc T."/>
            <person name="Koch H."/>
            <person name="Salzberg S.L."/>
            <person name="Moran N.A."/>
        </authorList>
    </citation>
    <scope>NUCLEOTIDE SEQUENCE [LARGE SCALE GENOMIC DNA]</scope>
    <source>
        <strain evidence="7 8">Bimp</strain>
    </source>
</reference>
<keyword evidence="2 3" id="KW-0786">Thiamine pyrophosphate</keyword>
<dbReference type="SUPFAM" id="SSF52518">
    <property type="entry name" value="Thiamin diphosphate-binding fold (THDP-binding)"/>
    <property type="match status" value="2"/>
</dbReference>
<protein>
    <submittedName>
        <fullName evidence="7">Pyruvate oxidase</fullName>
    </submittedName>
</protein>
<dbReference type="EMBL" id="AWGA01000076">
    <property type="protein sequence ID" value="TEA26487.1"/>
    <property type="molecule type" value="Genomic_DNA"/>
</dbReference>
<evidence type="ECO:0000313" key="8">
    <source>
        <dbReference type="Proteomes" id="UP000506160"/>
    </source>
</evidence>
<dbReference type="CDD" id="cd07039">
    <property type="entry name" value="TPP_PYR_POX"/>
    <property type="match status" value="1"/>
</dbReference>
<dbReference type="GO" id="GO:0003824">
    <property type="term" value="F:catalytic activity"/>
    <property type="evidence" value="ECO:0007669"/>
    <property type="project" value="InterPro"/>
</dbReference>